<accession>A0A8B9FGP2</accession>
<dbReference type="PANTHER" id="PTHR47633:SF7">
    <property type="entry name" value="TITIN HOMOLOG"/>
    <property type="match status" value="1"/>
</dbReference>
<evidence type="ECO:0000313" key="2">
    <source>
        <dbReference type="Ensembl" id="ENSACOP00000007473.1"/>
    </source>
</evidence>
<keyword evidence="3" id="KW-1185">Reference proteome</keyword>
<evidence type="ECO:0000259" key="1">
    <source>
        <dbReference type="PROSITE" id="PS50835"/>
    </source>
</evidence>
<dbReference type="InterPro" id="IPR036179">
    <property type="entry name" value="Ig-like_dom_sf"/>
</dbReference>
<dbReference type="InterPro" id="IPR003598">
    <property type="entry name" value="Ig_sub2"/>
</dbReference>
<dbReference type="InterPro" id="IPR003599">
    <property type="entry name" value="Ig_sub"/>
</dbReference>
<dbReference type="AlphaFoldDB" id="A0A8B9FGP2"/>
<dbReference type="SUPFAM" id="SSF48726">
    <property type="entry name" value="Immunoglobulin"/>
    <property type="match status" value="1"/>
</dbReference>
<name>A0A8B9FGP2_9PSIT</name>
<dbReference type="PROSITE" id="PS50835">
    <property type="entry name" value="IG_LIKE"/>
    <property type="match status" value="1"/>
</dbReference>
<dbReference type="InterPro" id="IPR013098">
    <property type="entry name" value="Ig_I-set"/>
</dbReference>
<evidence type="ECO:0000313" key="3">
    <source>
        <dbReference type="Proteomes" id="UP000694522"/>
    </source>
</evidence>
<reference evidence="2" key="1">
    <citation type="submission" date="2025-08" db="UniProtKB">
        <authorList>
            <consortium name="Ensembl"/>
        </authorList>
    </citation>
    <scope>IDENTIFICATION</scope>
</reference>
<dbReference type="InterPro" id="IPR013783">
    <property type="entry name" value="Ig-like_fold"/>
</dbReference>
<organism evidence="2 3">
    <name type="scientific">Amazona collaria</name>
    <name type="common">yellow-billed parrot</name>
    <dbReference type="NCBI Taxonomy" id="241587"/>
    <lineage>
        <taxon>Eukaryota</taxon>
        <taxon>Metazoa</taxon>
        <taxon>Chordata</taxon>
        <taxon>Craniata</taxon>
        <taxon>Vertebrata</taxon>
        <taxon>Euteleostomi</taxon>
        <taxon>Archelosauria</taxon>
        <taxon>Archosauria</taxon>
        <taxon>Dinosauria</taxon>
        <taxon>Saurischia</taxon>
        <taxon>Theropoda</taxon>
        <taxon>Coelurosauria</taxon>
        <taxon>Aves</taxon>
        <taxon>Neognathae</taxon>
        <taxon>Neoaves</taxon>
        <taxon>Telluraves</taxon>
        <taxon>Australaves</taxon>
        <taxon>Psittaciformes</taxon>
        <taxon>Psittacidae</taxon>
        <taxon>Amazona</taxon>
    </lineage>
</organism>
<dbReference type="Ensembl" id="ENSACOT00000007737.1">
    <property type="protein sequence ID" value="ENSACOP00000007473.1"/>
    <property type="gene ID" value="ENSACOG00000005256.1"/>
</dbReference>
<dbReference type="Gene3D" id="2.60.40.10">
    <property type="entry name" value="Immunoglobulins"/>
    <property type="match status" value="1"/>
</dbReference>
<protein>
    <recommendedName>
        <fullName evidence="1">Ig-like domain-containing protein</fullName>
    </recommendedName>
</protein>
<dbReference type="SMART" id="SM00409">
    <property type="entry name" value="IG"/>
    <property type="match status" value="1"/>
</dbReference>
<dbReference type="PANTHER" id="PTHR47633">
    <property type="entry name" value="IMMUNOGLOBULIN"/>
    <property type="match status" value="1"/>
</dbReference>
<sequence length="185" mass="19814">MTCSARLMVQPSVQPLFTRKLEDVDVVEGRTARFDCMIKGKPLPDIMWYKDGELLEESSHLSFVYEDNECSLVVLGAAEPDSGVYTCTAKNLAGEVSCKAELAVRAGTGGLLLPAEGDGEEQPSGLCRQVCPWEDQGQAVSAAGAAHPLAAGSRAHRLLPRRLREEECCHHGHGAVSSECCPGSM</sequence>
<dbReference type="GO" id="GO:0004672">
    <property type="term" value="F:protein kinase activity"/>
    <property type="evidence" value="ECO:0007669"/>
    <property type="project" value="TreeGrafter"/>
</dbReference>
<dbReference type="InterPro" id="IPR007110">
    <property type="entry name" value="Ig-like_dom"/>
</dbReference>
<proteinExistence type="predicted"/>
<feature type="domain" description="Ig-like" evidence="1">
    <location>
        <begin position="11"/>
        <end position="103"/>
    </location>
</feature>
<dbReference type="Pfam" id="PF07679">
    <property type="entry name" value="I-set"/>
    <property type="match status" value="1"/>
</dbReference>
<dbReference type="Proteomes" id="UP000694522">
    <property type="component" value="Unplaced"/>
</dbReference>
<reference evidence="2" key="2">
    <citation type="submission" date="2025-09" db="UniProtKB">
        <authorList>
            <consortium name="Ensembl"/>
        </authorList>
    </citation>
    <scope>IDENTIFICATION</scope>
</reference>
<dbReference type="SMART" id="SM00408">
    <property type="entry name" value="IGc2"/>
    <property type="match status" value="1"/>
</dbReference>